<evidence type="ECO:0000313" key="2">
    <source>
        <dbReference type="EMBL" id="CAF4141470.1"/>
    </source>
</evidence>
<dbReference type="Proteomes" id="UP000676336">
    <property type="component" value="Unassembled WGS sequence"/>
</dbReference>
<dbReference type="Proteomes" id="UP000681720">
    <property type="component" value="Unassembled WGS sequence"/>
</dbReference>
<accession>A0A8S2JQ34</accession>
<organism evidence="1 4">
    <name type="scientific">Rotaria magnacalcarata</name>
    <dbReference type="NCBI Taxonomy" id="392030"/>
    <lineage>
        <taxon>Eukaryota</taxon>
        <taxon>Metazoa</taxon>
        <taxon>Spiralia</taxon>
        <taxon>Gnathifera</taxon>
        <taxon>Rotifera</taxon>
        <taxon>Eurotatoria</taxon>
        <taxon>Bdelloidea</taxon>
        <taxon>Philodinida</taxon>
        <taxon>Philodinidae</taxon>
        <taxon>Rotaria</taxon>
    </lineage>
</organism>
<evidence type="ECO:0000313" key="3">
    <source>
        <dbReference type="EMBL" id="CAF4586664.1"/>
    </source>
</evidence>
<sequence>MVDSPKEQKLVISRSVIAKKEAKQMFDTSQNFIGVWLDENSEAPDKTNYINLKQYLNNTFDCLKIFTQAWDFITYIDSVKHGRILIILSHKHATNATPIIKEKKLSAIYSMYVFCSNQCEKNIWDSKATEKLRGGFLCKDELMNRLKDDIDFININDETPQCTTRSSSTECTANDRIVNGVPSMSFFNMKQINNSIQHLSKDSIWFIRYQLLFEILYKLEKSKRASEEMIYVCKQHYKDDETEMRPINEFEKDVDNSFESISWYTKVSFIVHLLNKACGSQNIDEIYPFRLFIRNLHEEIAKLDTERREKIPNPISQSTEENILPKVH</sequence>
<name>A0A8S2JQ34_9BILA</name>
<dbReference type="EMBL" id="CAJOBH010095316">
    <property type="protein sequence ID" value="CAF4586664.1"/>
    <property type="molecule type" value="Genomic_DNA"/>
</dbReference>
<gene>
    <name evidence="3" type="ORF">BYL167_LOCUS39535</name>
    <name evidence="2" type="ORF">GIL414_LOCUS19034</name>
    <name evidence="1" type="ORF">SMN809_LOCUS2022</name>
</gene>
<dbReference type="EMBL" id="CAJOBI010000344">
    <property type="protein sequence ID" value="CAF3816260.1"/>
    <property type="molecule type" value="Genomic_DNA"/>
</dbReference>
<dbReference type="EMBL" id="CAJOBJ010009566">
    <property type="protein sequence ID" value="CAF4141470.1"/>
    <property type="molecule type" value="Genomic_DNA"/>
</dbReference>
<dbReference type="Proteomes" id="UP000681967">
    <property type="component" value="Unassembled WGS sequence"/>
</dbReference>
<comment type="caution">
    <text evidence="1">The sequence shown here is derived from an EMBL/GenBank/DDBJ whole genome shotgun (WGS) entry which is preliminary data.</text>
</comment>
<protein>
    <submittedName>
        <fullName evidence="1">Uncharacterized protein</fullName>
    </submittedName>
</protein>
<dbReference type="AlphaFoldDB" id="A0A8S2JQ34"/>
<evidence type="ECO:0000313" key="1">
    <source>
        <dbReference type="EMBL" id="CAF3816260.1"/>
    </source>
</evidence>
<reference evidence="1" key="1">
    <citation type="submission" date="2021-02" db="EMBL/GenBank/DDBJ databases">
        <authorList>
            <person name="Nowell W R."/>
        </authorList>
    </citation>
    <scope>NUCLEOTIDE SEQUENCE</scope>
</reference>
<evidence type="ECO:0000313" key="4">
    <source>
        <dbReference type="Proteomes" id="UP000676336"/>
    </source>
</evidence>
<proteinExistence type="predicted"/>